<protein>
    <submittedName>
        <fullName evidence="1">Uncharacterized protein</fullName>
    </submittedName>
</protein>
<sequence length="86" mass="9843">MQRKNPVFLLYAVWMKPTAPWLHTSIVWQELREIAGKFRPRVLFKSGLVLTIIRAAVKDNRGEATGLAYCFRFGFTGSEATLAGRW</sequence>
<keyword evidence="2" id="KW-1185">Reference proteome</keyword>
<dbReference type="RefSeq" id="WP_338435519.1">
    <property type="nucleotide sequence ID" value="NZ_JAUYVH010000002.1"/>
</dbReference>
<gene>
    <name evidence="1" type="ORF">Q8A64_04060</name>
</gene>
<organism evidence="1 2">
    <name type="scientific">Keguizhuia sedimenti</name>
    <dbReference type="NCBI Taxonomy" id="3064264"/>
    <lineage>
        <taxon>Bacteria</taxon>
        <taxon>Pseudomonadati</taxon>
        <taxon>Pseudomonadota</taxon>
        <taxon>Betaproteobacteria</taxon>
        <taxon>Burkholderiales</taxon>
        <taxon>Oxalobacteraceae</taxon>
        <taxon>Keguizhuia</taxon>
    </lineage>
</organism>
<accession>A0ABU1BNI2</accession>
<reference evidence="1 2" key="1">
    <citation type="submission" date="2023-08" db="EMBL/GenBank/DDBJ databases">
        <title>Oxalobacteraceae gen .nov., isolated from river sludge outside the plant.</title>
        <authorList>
            <person name="Zhao S.Y."/>
        </authorList>
    </citation>
    <scope>NUCLEOTIDE SEQUENCE [LARGE SCALE GENOMIC DNA]</scope>
    <source>
        <strain evidence="1 2">R-40</strain>
    </source>
</reference>
<proteinExistence type="predicted"/>
<name>A0ABU1BNI2_9BURK</name>
<evidence type="ECO:0000313" key="2">
    <source>
        <dbReference type="Proteomes" id="UP001225596"/>
    </source>
</evidence>
<evidence type="ECO:0000313" key="1">
    <source>
        <dbReference type="EMBL" id="MDQ9169581.1"/>
    </source>
</evidence>
<dbReference type="Proteomes" id="UP001225596">
    <property type="component" value="Unassembled WGS sequence"/>
</dbReference>
<comment type="caution">
    <text evidence="1">The sequence shown here is derived from an EMBL/GenBank/DDBJ whole genome shotgun (WGS) entry which is preliminary data.</text>
</comment>
<dbReference type="EMBL" id="JAUYVH010000002">
    <property type="protein sequence ID" value="MDQ9169581.1"/>
    <property type="molecule type" value="Genomic_DNA"/>
</dbReference>